<name>A0A0F9CRX3_9ZZZZ</name>
<accession>A0A0F9CRX3</accession>
<keyword evidence="1" id="KW-0472">Membrane</keyword>
<proteinExistence type="predicted"/>
<evidence type="ECO:0000313" key="2">
    <source>
        <dbReference type="EMBL" id="KKL41020.1"/>
    </source>
</evidence>
<sequence length="167" mass="19163">MSEKWLRIWGDDYYDIISKHKYLKILSFVTLILQVIILIIFFPGLFLSDATIGEKALDLIVMLFLAGLVFAPLDVIVRRKIEVQQNIRTEDDRLLTRLIFRYKRVLKISLVTGLLVAVLSGFVEDTRFGAFTVYLGPLVSSMIILTAGLLLIGWERKRFLEKGNKAK</sequence>
<reference evidence="2" key="1">
    <citation type="journal article" date="2015" name="Nature">
        <title>Complex archaea that bridge the gap between prokaryotes and eukaryotes.</title>
        <authorList>
            <person name="Spang A."/>
            <person name="Saw J.H."/>
            <person name="Jorgensen S.L."/>
            <person name="Zaremba-Niedzwiedzka K."/>
            <person name="Martijn J."/>
            <person name="Lind A.E."/>
            <person name="van Eijk R."/>
            <person name="Schleper C."/>
            <person name="Guy L."/>
            <person name="Ettema T.J."/>
        </authorList>
    </citation>
    <scope>NUCLEOTIDE SEQUENCE</scope>
</reference>
<feature type="transmembrane region" description="Helical" evidence="1">
    <location>
        <begin position="105"/>
        <end position="123"/>
    </location>
</feature>
<organism evidence="2">
    <name type="scientific">marine sediment metagenome</name>
    <dbReference type="NCBI Taxonomy" id="412755"/>
    <lineage>
        <taxon>unclassified sequences</taxon>
        <taxon>metagenomes</taxon>
        <taxon>ecological metagenomes</taxon>
    </lineage>
</organism>
<comment type="caution">
    <text evidence="2">The sequence shown here is derived from an EMBL/GenBank/DDBJ whole genome shotgun (WGS) entry which is preliminary data.</text>
</comment>
<dbReference type="EMBL" id="LAZR01034838">
    <property type="protein sequence ID" value="KKL41020.1"/>
    <property type="molecule type" value="Genomic_DNA"/>
</dbReference>
<protein>
    <submittedName>
        <fullName evidence="2">Uncharacterized protein</fullName>
    </submittedName>
</protein>
<feature type="transmembrane region" description="Helical" evidence="1">
    <location>
        <begin position="25"/>
        <end position="47"/>
    </location>
</feature>
<dbReference type="AlphaFoldDB" id="A0A0F9CRX3"/>
<evidence type="ECO:0000256" key="1">
    <source>
        <dbReference type="SAM" id="Phobius"/>
    </source>
</evidence>
<keyword evidence="1" id="KW-0812">Transmembrane</keyword>
<keyword evidence="1" id="KW-1133">Transmembrane helix</keyword>
<feature type="transmembrane region" description="Helical" evidence="1">
    <location>
        <begin position="59"/>
        <end position="77"/>
    </location>
</feature>
<feature type="transmembrane region" description="Helical" evidence="1">
    <location>
        <begin position="129"/>
        <end position="152"/>
    </location>
</feature>
<gene>
    <name evidence="2" type="ORF">LCGC14_2367860</name>
</gene>